<feature type="compositionally biased region" description="Low complexity" evidence="4">
    <location>
        <begin position="628"/>
        <end position="638"/>
    </location>
</feature>
<evidence type="ECO:0000256" key="1">
    <source>
        <dbReference type="ARBA" id="ARBA00004317"/>
    </source>
</evidence>
<evidence type="ECO:0000256" key="3">
    <source>
        <dbReference type="ARBA" id="ARBA00023212"/>
    </source>
</evidence>
<dbReference type="PANTHER" id="PTHR12609">
    <property type="entry name" value="MICROTUBULE ASSOCIATED PROTEIN XMAP215"/>
    <property type="match status" value="1"/>
</dbReference>
<feature type="compositionally biased region" description="Polar residues" evidence="4">
    <location>
        <begin position="734"/>
        <end position="743"/>
    </location>
</feature>
<feature type="compositionally biased region" description="Polar residues" evidence="4">
    <location>
        <begin position="249"/>
        <end position="268"/>
    </location>
</feature>
<dbReference type="InterPro" id="IPR011989">
    <property type="entry name" value="ARM-like"/>
</dbReference>
<feature type="compositionally biased region" description="Low complexity" evidence="4">
    <location>
        <begin position="593"/>
        <end position="603"/>
    </location>
</feature>
<dbReference type="GO" id="GO:0000022">
    <property type="term" value="P:mitotic spindle elongation"/>
    <property type="evidence" value="ECO:0007669"/>
    <property type="project" value="UniProtKB-ARBA"/>
</dbReference>
<dbReference type="GO" id="GO:0046785">
    <property type="term" value="P:microtubule polymerization"/>
    <property type="evidence" value="ECO:0007669"/>
    <property type="project" value="InterPro"/>
</dbReference>
<dbReference type="Pfam" id="PF21042">
    <property type="entry name" value="Stu2_CTS"/>
    <property type="match status" value="1"/>
</dbReference>
<accession>A0A060T3Z9</accession>
<dbReference type="GO" id="GO:0051010">
    <property type="term" value="F:microtubule plus-end binding"/>
    <property type="evidence" value="ECO:0007669"/>
    <property type="project" value="InterPro"/>
</dbReference>
<dbReference type="GO" id="GO:0044732">
    <property type="term" value="C:mitotic spindle pole body"/>
    <property type="evidence" value="ECO:0007669"/>
    <property type="project" value="UniProtKB-ARBA"/>
</dbReference>
<dbReference type="GO" id="GO:1990498">
    <property type="term" value="C:mitotic spindle microtubule"/>
    <property type="evidence" value="ECO:0007669"/>
    <property type="project" value="UniProtKB-ARBA"/>
</dbReference>
<reference evidence="6" key="1">
    <citation type="submission" date="2014-02" db="EMBL/GenBank/DDBJ databases">
        <authorList>
            <person name="Genoscope - CEA"/>
        </authorList>
    </citation>
    <scope>NUCLEOTIDE SEQUENCE</scope>
    <source>
        <strain evidence="6">LS3</strain>
    </source>
</reference>
<evidence type="ECO:0000259" key="5">
    <source>
        <dbReference type="SMART" id="SM01349"/>
    </source>
</evidence>
<keyword evidence="2" id="KW-0963">Cytoplasm</keyword>
<dbReference type="GO" id="GO:0099070">
    <property type="term" value="C:static microtubule bundle"/>
    <property type="evidence" value="ECO:0007669"/>
    <property type="project" value="UniProtKB-ARBA"/>
</dbReference>
<dbReference type="InterPro" id="IPR045110">
    <property type="entry name" value="XMAP215"/>
</dbReference>
<feature type="region of interest" description="Disordered" evidence="4">
    <location>
        <begin position="242"/>
        <end position="277"/>
    </location>
</feature>
<dbReference type="GO" id="GO:0000776">
    <property type="term" value="C:kinetochore"/>
    <property type="evidence" value="ECO:0007669"/>
    <property type="project" value="UniProtKB-ARBA"/>
</dbReference>
<gene>
    <name evidence="6" type="ORF">GNLVRS02_ARAD1C44418g</name>
</gene>
<dbReference type="Gene3D" id="1.25.10.10">
    <property type="entry name" value="Leucine-rich Repeat Variant"/>
    <property type="match status" value="2"/>
</dbReference>
<dbReference type="Pfam" id="PF21041">
    <property type="entry name" value="XMAP215_CLASP_TOG"/>
    <property type="match status" value="2"/>
</dbReference>
<dbReference type="SUPFAM" id="SSF48371">
    <property type="entry name" value="ARM repeat"/>
    <property type="match status" value="1"/>
</dbReference>
<proteinExistence type="predicted"/>
<feature type="domain" description="TOG" evidence="5">
    <location>
        <begin position="278"/>
        <end position="512"/>
    </location>
</feature>
<protein>
    <submittedName>
        <fullName evidence="6">ARAD1C44418p</fullName>
    </submittedName>
</protein>
<dbReference type="InterPro" id="IPR048492">
    <property type="entry name" value="Stu2_CTS"/>
</dbReference>
<dbReference type="EMBL" id="HG937693">
    <property type="protein sequence ID" value="CDP35830.1"/>
    <property type="molecule type" value="Genomic_DNA"/>
</dbReference>
<sequence>MADQEEDYSALPLTDRAVHKLWKVRLGAYDEMKKQFTSSSSESDGCFRPFLDNPGLFKKIVMDTNVAAQESGVAALVAFLEFGDTHACTRIRGTVVGPLVEKALGSTRAGTRQHAIDALLWFVELDTPDPVVEEMIPFLSHRTPKVVVATLKGLSEIFGSFGAKTVSPKPLIKHFPKLFAHADKNVRAETSTLLVELYKWLGDPLASQVLEELKPVQKKELEEQFEKVKGEQVHQKRYLKSQREALERQQASGIDQGTGASNDTNSNELDPDDDDPMDFIDPIEVLSKVPQDLTERLSSTKWKDRKEVLEELYAAINKPKIQQDDFGDIVRLLAKCMKDANVQVVVLAANSIQSLASGLRDGFHKYQSMVLTPILERTREKKASVSEALAGALDAIFKAGGATITDLLEPVLEYLKHKTPQVKIETSKFLIRCLSTTKSAPRPPELKAIAEAAVALLGDTQEPVRSAGAEILGVLMKMFGERPMNAFLDSVDDIKKANIAKFCESATVVAKPAASKPAAKPAPAPTSQSSAAAPSAGRKLAQPTRVQRKEAGGEPKPLSTPSRTSQVISRKRLANSPLKTPQAPREISRGASEEPPSASAGSAVPPPRFGLQGRGLTSRSLVPPGRTSSSSASAAAAAESSAKITSLEKELEQLRAEKAEWLREKEQLTESNQQYEAQAKHLVQENTTLRNQNAQLIDEHTKDMITFKSRETHMVRVQSDLENAQDRIRKLEQQLQVQSSTEGSAVGVTGHGRTMSNTTSRASSTSSRDITSPKSPYYRSHHRGNIRRSVDFSAGGGPDRSSLYMGRPVSMYSDDKENLGLAIKNSGHLDDGLSSRSVSGSSGKGVAEEPTEDADGDTAMVDAPSIPPTTSSASSSTASSYTANSNPGENWKRAVEVTTQLRARIEAMKARQNRAVKG</sequence>
<feature type="domain" description="TOG" evidence="5">
    <location>
        <begin position="1"/>
        <end position="234"/>
    </location>
</feature>
<dbReference type="GO" id="GO:0061863">
    <property type="term" value="F:microtubule plus end polymerase"/>
    <property type="evidence" value="ECO:0007669"/>
    <property type="project" value="InterPro"/>
</dbReference>
<keyword evidence="3" id="KW-0206">Cytoskeleton</keyword>
<dbReference type="InterPro" id="IPR048491">
    <property type="entry name" value="XMAP215_CLASP_TOG"/>
</dbReference>
<dbReference type="FunFam" id="1.25.10.10:FF:000019">
    <property type="entry name" value="Cytoskeleton-associated protein 5"/>
    <property type="match status" value="1"/>
</dbReference>
<feature type="compositionally biased region" description="Low complexity" evidence="4">
    <location>
        <begin position="753"/>
        <end position="775"/>
    </location>
</feature>
<feature type="compositionally biased region" description="Low complexity" evidence="4">
    <location>
        <begin position="512"/>
        <end position="536"/>
    </location>
</feature>
<dbReference type="SMART" id="SM01349">
    <property type="entry name" value="TOG"/>
    <property type="match status" value="2"/>
</dbReference>
<feature type="compositionally biased region" description="Low complexity" evidence="4">
    <location>
        <begin position="834"/>
        <end position="845"/>
    </location>
</feature>
<evidence type="ECO:0000256" key="2">
    <source>
        <dbReference type="ARBA" id="ARBA00022490"/>
    </source>
</evidence>
<dbReference type="GO" id="GO:0051315">
    <property type="term" value="P:attachment of mitotic spindle microtubules to kinetochore"/>
    <property type="evidence" value="ECO:0007669"/>
    <property type="project" value="UniProtKB-ARBA"/>
</dbReference>
<dbReference type="GO" id="GO:0005881">
    <property type="term" value="C:cytoplasmic microtubule"/>
    <property type="evidence" value="ECO:0007669"/>
    <property type="project" value="UniProtKB-ARBA"/>
</dbReference>
<dbReference type="GO" id="GO:1990571">
    <property type="term" value="P:meiotic centromere clustering"/>
    <property type="evidence" value="ECO:0007669"/>
    <property type="project" value="UniProtKB-ARBA"/>
</dbReference>
<reference evidence="6" key="2">
    <citation type="submission" date="2014-06" db="EMBL/GenBank/DDBJ databases">
        <title>The complete genome of Blastobotrys (Arxula) adeninivorans LS3 - a yeast of biotechnological interest.</title>
        <authorList>
            <person name="Kunze G."/>
            <person name="Gaillardin C."/>
            <person name="Czernicka M."/>
            <person name="Durrens P."/>
            <person name="Martin T."/>
            <person name="Boer E."/>
            <person name="Gabaldon T."/>
            <person name="Cruz J."/>
            <person name="Talla E."/>
            <person name="Marck C."/>
            <person name="Goffeau A."/>
            <person name="Barbe V."/>
            <person name="Baret P."/>
            <person name="Baronian K."/>
            <person name="Beier S."/>
            <person name="Bleykasten C."/>
            <person name="Bode R."/>
            <person name="Casaregola S."/>
            <person name="Despons L."/>
            <person name="Fairhead C."/>
            <person name="Giersberg M."/>
            <person name="Gierski P."/>
            <person name="Hahnel U."/>
            <person name="Hartmann A."/>
            <person name="Jankowska D."/>
            <person name="Jubin C."/>
            <person name="Jung P."/>
            <person name="Lafontaine I."/>
            <person name="Leh-Louis V."/>
            <person name="Lemaire M."/>
            <person name="Marcet-Houben M."/>
            <person name="Mascher M."/>
            <person name="Morel G."/>
            <person name="Richard G.-F."/>
            <person name="Riechen J."/>
            <person name="Sacerdot C."/>
            <person name="Sarkar A."/>
            <person name="Savel G."/>
            <person name="Schacherer J."/>
            <person name="Sherman D."/>
            <person name="Straub M.-L."/>
            <person name="Stein N."/>
            <person name="Thierry A."/>
            <person name="Trautwein-Schult A."/>
            <person name="Westhof E."/>
            <person name="Worch S."/>
            <person name="Dujon B."/>
            <person name="Souciet J.-L."/>
            <person name="Wincker P."/>
            <person name="Scholz U."/>
            <person name="Neuveglise N."/>
        </authorList>
    </citation>
    <scope>NUCLEOTIDE SEQUENCE</scope>
    <source>
        <strain evidence="6">LS3</strain>
    </source>
</reference>
<dbReference type="InterPro" id="IPR016024">
    <property type="entry name" value="ARM-type_fold"/>
</dbReference>
<dbReference type="AlphaFoldDB" id="A0A060T3Z9"/>
<comment type="subcellular location">
    <subcellularLocation>
        <location evidence="1">Cytoplasm</location>
        <location evidence="1">Cytoskeleton</location>
        <location evidence="1">Microtubule organizing center</location>
        <location evidence="1">Spindle pole body</location>
    </subcellularLocation>
</comment>
<dbReference type="GO" id="GO:0030951">
    <property type="term" value="P:establishment or maintenance of microtubule cytoskeleton polarity"/>
    <property type="evidence" value="ECO:0007669"/>
    <property type="project" value="InterPro"/>
</dbReference>
<dbReference type="InterPro" id="IPR034085">
    <property type="entry name" value="TOG"/>
</dbReference>
<dbReference type="PhylomeDB" id="A0A060T3Z9"/>
<name>A0A060T3Z9_BLAAD</name>
<organism evidence="6">
    <name type="scientific">Blastobotrys adeninivorans</name>
    <name type="common">Yeast</name>
    <name type="synonym">Arxula adeninivorans</name>
    <dbReference type="NCBI Taxonomy" id="409370"/>
    <lineage>
        <taxon>Eukaryota</taxon>
        <taxon>Fungi</taxon>
        <taxon>Dikarya</taxon>
        <taxon>Ascomycota</taxon>
        <taxon>Saccharomycotina</taxon>
        <taxon>Dipodascomycetes</taxon>
        <taxon>Dipodascales</taxon>
        <taxon>Trichomonascaceae</taxon>
        <taxon>Blastobotrys</taxon>
    </lineage>
</organism>
<feature type="region of interest" description="Disordered" evidence="4">
    <location>
        <begin position="824"/>
        <end position="893"/>
    </location>
</feature>
<feature type="region of interest" description="Disordered" evidence="4">
    <location>
        <begin position="512"/>
        <end position="638"/>
    </location>
</feature>
<feature type="compositionally biased region" description="Polar residues" evidence="4">
    <location>
        <begin position="559"/>
        <end position="568"/>
    </location>
</feature>
<feature type="compositionally biased region" description="Low complexity" evidence="4">
    <location>
        <begin position="868"/>
        <end position="887"/>
    </location>
</feature>
<evidence type="ECO:0000256" key="4">
    <source>
        <dbReference type="SAM" id="MobiDB-lite"/>
    </source>
</evidence>
<evidence type="ECO:0000313" key="6">
    <source>
        <dbReference type="EMBL" id="CDP35830.1"/>
    </source>
</evidence>
<feature type="region of interest" description="Disordered" evidence="4">
    <location>
        <begin position="734"/>
        <end position="808"/>
    </location>
</feature>